<evidence type="ECO:0000313" key="4">
    <source>
        <dbReference type="Proteomes" id="UP001295684"/>
    </source>
</evidence>
<dbReference type="Pfam" id="PF01612">
    <property type="entry name" value="DNA_pol_A_exo1"/>
    <property type="match status" value="1"/>
</dbReference>
<protein>
    <recommendedName>
        <fullName evidence="2">3'-5' exonuclease domain-containing protein</fullName>
    </recommendedName>
</protein>
<dbReference type="InterPro" id="IPR036397">
    <property type="entry name" value="RNaseH_sf"/>
</dbReference>
<gene>
    <name evidence="3" type="ORF">ECRASSUSDP1_LOCUS9151</name>
</gene>
<dbReference type="GO" id="GO:0008408">
    <property type="term" value="F:3'-5' exonuclease activity"/>
    <property type="evidence" value="ECO:0007669"/>
    <property type="project" value="InterPro"/>
</dbReference>
<dbReference type="AlphaFoldDB" id="A0AAD1UIH5"/>
<reference evidence="3" key="1">
    <citation type="submission" date="2023-07" db="EMBL/GenBank/DDBJ databases">
        <authorList>
            <consortium name="AG Swart"/>
            <person name="Singh M."/>
            <person name="Singh A."/>
            <person name="Seah K."/>
            <person name="Emmerich C."/>
        </authorList>
    </citation>
    <scope>NUCLEOTIDE SEQUENCE</scope>
    <source>
        <strain evidence="3">DP1</strain>
    </source>
</reference>
<dbReference type="InterPro" id="IPR012340">
    <property type="entry name" value="NA-bd_OB-fold"/>
</dbReference>
<evidence type="ECO:0000256" key="1">
    <source>
        <dbReference type="SAM" id="MobiDB-lite"/>
    </source>
</evidence>
<dbReference type="GO" id="GO:0003676">
    <property type="term" value="F:nucleic acid binding"/>
    <property type="evidence" value="ECO:0007669"/>
    <property type="project" value="InterPro"/>
</dbReference>
<comment type="caution">
    <text evidence="3">The sequence shown here is derived from an EMBL/GenBank/DDBJ whole genome shotgun (WGS) entry which is preliminary data.</text>
</comment>
<evidence type="ECO:0000259" key="2">
    <source>
        <dbReference type="SMART" id="SM00474"/>
    </source>
</evidence>
<dbReference type="SUPFAM" id="SSF50249">
    <property type="entry name" value="Nucleic acid-binding proteins"/>
    <property type="match status" value="1"/>
</dbReference>
<dbReference type="PANTHER" id="PTHR46814">
    <property type="entry name" value="EGALITARIAN, ISOFORM B"/>
    <property type="match status" value="1"/>
</dbReference>
<accession>A0AAD1UIH5</accession>
<dbReference type="Proteomes" id="UP001295684">
    <property type="component" value="Unassembled WGS sequence"/>
</dbReference>
<sequence>MPSSNKQSQNVVSPVLVATAEQAIEVIDAIKAYSKENPTEEVVLGMDCEGIQKDKPLALFQMFLNGSTYIFDVIAHNPFELGLKEILESDNYIKVFHDFCEDSAALFRHFQVSPTKIFDTQIAHRVKRELEETVTYQDNNISLNNLLKTYMRVENTMKTKVNSCMTSDPEFWYQRPMTHEMLEYASQDVIYLPEMYRIFIKSLRTATVAEIFQKSSEYLFYSLLNSHTKDFTCLSEGDMVGAYIKNYYGKVIFCSLNLGCSGIIRDEVSCEFIHKHFNMGDLINLEVSSIDYEKKFVTLVVPDNLLFMEESTVKGYYKLAKMSQESKVKKMVEALNKKSTKKPRKTSMSLTSKKFFPKIKRCDSEVKSKSGSFDETTTTSNSEISCSA</sequence>
<dbReference type="InterPro" id="IPR002562">
    <property type="entry name" value="3'-5'_exonuclease_dom"/>
</dbReference>
<feature type="compositionally biased region" description="Polar residues" evidence="1">
    <location>
        <begin position="369"/>
        <end position="388"/>
    </location>
</feature>
<feature type="domain" description="3'-5' exonuclease" evidence="2">
    <location>
        <begin position="14"/>
        <end position="204"/>
    </location>
</feature>
<dbReference type="EMBL" id="CAMPGE010008984">
    <property type="protein sequence ID" value="CAI2367863.1"/>
    <property type="molecule type" value="Genomic_DNA"/>
</dbReference>
<keyword evidence="4" id="KW-1185">Reference proteome</keyword>
<evidence type="ECO:0000313" key="3">
    <source>
        <dbReference type="EMBL" id="CAI2367863.1"/>
    </source>
</evidence>
<feature type="region of interest" description="Disordered" evidence="1">
    <location>
        <begin position="365"/>
        <end position="388"/>
    </location>
</feature>
<dbReference type="InterPro" id="IPR012337">
    <property type="entry name" value="RNaseH-like_sf"/>
</dbReference>
<dbReference type="SUPFAM" id="SSF53098">
    <property type="entry name" value="Ribonuclease H-like"/>
    <property type="match status" value="1"/>
</dbReference>
<dbReference type="SMART" id="SM00474">
    <property type="entry name" value="35EXOc"/>
    <property type="match status" value="1"/>
</dbReference>
<organism evidence="3 4">
    <name type="scientific">Euplotes crassus</name>
    <dbReference type="NCBI Taxonomy" id="5936"/>
    <lineage>
        <taxon>Eukaryota</taxon>
        <taxon>Sar</taxon>
        <taxon>Alveolata</taxon>
        <taxon>Ciliophora</taxon>
        <taxon>Intramacronucleata</taxon>
        <taxon>Spirotrichea</taxon>
        <taxon>Hypotrichia</taxon>
        <taxon>Euplotida</taxon>
        <taxon>Euplotidae</taxon>
        <taxon>Moneuplotes</taxon>
    </lineage>
</organism>
<dbReference type="GO" id="GO:0006139">
    <property type="term" value="P:nucleobase-containing compound metabolic process"/>
    <property type="evidence" value="ECO:0007669"/>
    <property type="project" value="InterPro"/>
</dbReference>
<dbReference type="PANTHER" id="PTHR46814:SF1">
    <property type="entry name" value="EGALITARIAN, ISOFORM B"/>
    <property type="match status" value="1"/>
</dbReference>
<dbReference type="Gene3D" id="3.30.420.10">
    <property type="entry name" value="Ribonuclease H-like superfamily/Ribonuclease H"/>
    <property type="match status" value="1"/>
</dbReference>
<name>A0AAD1UIH5_EUPCR</name>
<proteinExistence type="predicted"/>